<dbReference type="EMBL" id="JSUM01000013">
    <property type="protein sequence ID" value="KGQ70012.1"/>
    <property type="molecule type" value="Genomic_DNA"/>
</dbReference>
<accession>A0A0A3AQF5</accession>
<dbReference type="InterPro" id="IPR036890">
    <property type="entry name" value="HATPase_C_sf"/>
</dbReference>
<dbReference type="Proteomes" id="UP000030380">
    <property type="component" value="Unassembled WGS sequence"/>
</dbReference>
<dbReference type="Pfam" id="PF09509">
    <property type="entry name" value="Hypoth_Ymh"/>
    <property type="match status" value="1"/>
</dbReference>
<sequence>MSDKQLKMSFQPTVIEHLGVKMYSHTIPAIAELVANAYDAGATVAEVLLYDKPEHKIVIRDDGIGMSFDEINDFYLKIGRNRRKENQISCPNRKPTGKKGLGKLALFGLGNKIEISTIKNDEKVTFTLDYKEILNSEGDYSPTFDITEVNSSDGVTHGTTITLTELTKKQGYPLDKYVEHLARLFNFTDSNFIIQMCLNDGEVKVIDNHLKYKFITPQFEWNYEELIKTGTLADKAEKYTSSGLINGKFITTEKPLKNNMKGITLFANGRRVNAPEFFRSSESSHFYSYLTGWLNVDFIDDDNEDLISTDRTSLDWKQPITTMLRSFLSETVSVIERDWREKRKTEKDKRMKSENNIDIQDWQSKLPIDIKNSVQDILRQVEDSELTVLEQVEVVKALRTLVPEYPYYHWRGLHTEIRDSSQKYYEKEDYYNAFAESAKRYVANTRKKSGCTQSKDQGLMGEVFGIARDGKKKLKVTKKYKELNQNVFSEDTLTSIEEGQKYLSMGIISGCRNPIAHSEIKDLKNSGLFNEKDCLDALGLLSHLQRRLDDSELE</sequence>
<dbReference type="STRING" id="505317.OA57_08030"/>
<protein>
    <submittedName>
        <fullName evidence="2">Molecular chaperone</fullName>
    </submittedName>
</protein>
<dbReference type="NCBIfam" id="TIGR02391">
    <property type="entry name" value="hypoth_ymh"/>
    <property type="match status" value="1"/>
</dbReference>
<feature type="domain" description="Conserved hypothetical protein CHP02391" evidence="1">
    <location>
        <begin position="411"/>
        <end position="548"/>
    </location>
</feature>
<dbReference type="AlphaFoldDB" id="A0A0A3AQF5"/>
<evidence type="ECO:0000259" key="1">
    <source>
        <dbReference type="Pfam" id="PF09509"/>
    </source>
</evidence>
<dbReference type="Gene3D" id="3.30.565.10">
    <property type="entry name" value="Histidine kinase-like ATPase, C-terminal domain"/>
    <property type="match status" value="1"/>
</dbReference>
<dbReference type="Pfam" id="PF13589">
    <property type="entry name" value="HATPase_c_3"/>
    <property type="match status" value="1"/>
</dbReference>
<reference evidence="2 3" key="1">
    <citation type="submission" date="2014-11" db="EMBL/GenBank/DDBJ databases">
        <title>Draft genome sequence of Chelonobacter oris 1662T, associated with respiratory disease in Hermann's Tortoises.</title>
        <authorList>
            <person name="Kudirkiene E."/>
            <person name="Hansen M.J."/>
            <person name="Bojesen A.M."/>
        </authorList>
    </citation>
    <scope>NUCLEOTIDE SEQUENCE [LARGE SCALE GENOMIC DNA]</scope>
    <source>
        <strain evidence="2 3">1662</strain>
    </source>
</reference>
<dbReference type="REBASE" id="100428">
    <property type="entry name" value="Cor1662TORF8025P"/>
</dbReference>
<gene>
    <name evidence="2" type="ORF">OA57_08030</name>
</gene>
<dbReference type="SUPFAM" id="SSF55874">
    <property type="entry name" value="ATPase domain of HSP90 chaperone/DNA topoisomerase II/histidine kinase"/>
    <property type="match status" value="1"/>
</dbReference>
<dbReference type="RefSeq" id="WP_034616077.1">
    <property type="nucleotide sequence ID" value="NZ_JSUM01000013.1"/>
</dbReference>
<keyword evidence="3" id="KW-1185">Reference proteome</keyword>
<evidence type="ECO:0000313" key="3">
    <source>
        <dbReference type="Proteomes" id="UP000030380"/>
    </source>
</evidence>
<organism evidence="2 3">
    <name type="scientific">Chelonobacter oris</name>
    <dbReference type="NCBI Taxonomy" id="505317"/>
    <lineage>
        <taxon>Bacteria</taxon>
        <taxon>Pseudomonadati</taxon>
        <taxon>Pseudomonadota</taxon>
        <taxon>Gammaproteobacteria</taxon>
        <taxon>Pasteurellales</taxon>
        <taxon>Pasteurellaceae</taxon>
        <taxon>Chelonobacter</taxon>
    </lineage>
</organism>
<comment type="caution">
    <text evidence="2">The sequence shown here is derived from an EMBL/GenBank/DDBJ whole genome shotgun (WGS) entry which is preliminary data.</text>
</comment>
<evidence type="ECO:0000313" key="2">
    <source>
        <dbReference type="EMBL" id="KGQ70012.1"/>
    </source>
</evidence>
<name>A0A0A3AQF5_9PAST</name>
<dbReference type="OrthoDB" id="9816482at2"/>
<dbReference type="InterPro" id="IPR012654">
    <property type="entry name" value="CHP02391"/>
</dbReference>
<proteinExistence type="predicted"/>